<evidence type="ECO:0000313" key="1">
    <source>
        <dbReference type="EMBL" id="AAO38326.1"/>
    </source>
</evidence>
<accession>Q7X1H5</accession>
<reference evidence="1" key="1">
    <citation type="journal article" date="2003" name="Proc. Natl. Acad. Sci. U.S.A.">
        <title>Gene function analysis in environmental isolates: the nif regulon of the strict iron oxidizing bacterium Leptospirillum ferrooxidans.</title>
        <authorList>
            <person name="Parro V."/>
            <person name="Moreno-Paz M."/>
        </authorList>
    </citation>
    <scope>NUCLEOTIDE SEQUENCE</scope>
</reference>
<protein>
    <submittedName>
        <fullName evidence="1">Lfe141p1</fullName>
    </submittedName>
</protein>
<organism evidence="1">
    <name type="scientific">Leptospirillum ferrooxidans</name>
    <dbReference type="NCBI Taxonomy" id="180"/>
    <lineage>
        <taxon>Bacteria</taxon>
        <taxon>Pseudomonadati</taxon>
        <taxon>Nitrospirota</taxon>
        <taxon>Nitrospiria</taxon>
        <taxon>Nitrospirales</taxon>
        <taxon>Nitrospiraceae</taxon>
        <taxon>Leptospirillum</taxon>
    </lineage>
</organism>
<dbReference type="AlphaFoldDB" id="Q7X1H5"/>
<dbReference type="EMBL" id="AY204390">
    <property type="protein sequence ID" value="AAO38326.1"/>
    <property type="molecule type" value="Genomic_DNA"/>
</dbReference>
<proteinExistence type="predicted"/>
<sequence length="92" mass="10756">MPHYEDCLNGKFHLYPSVMRCDKKLEEDYNQMILSGMFRDDPPVFNEIMKRTQDLESRINQWTIRGLGGCQHQTVDSGPIYLEEDAETFGPK</sequence>
<name>Q7X1H5_9BACT</name>